<proteinExistence type="predicted"/>
<dbReference type="InterPro" id="IPR011008">
    <property type="entry name" value="Dimeric_a/b-barrel"/>
</dbReference>
<evidence type="ECO:0000313" key="2">
    <source>
        <dbReference type="EMBL" id="GGQ80974.1"/>
    </source>
</evidence>
<organism evidence="2 3">
    <name type="scientific">Streptomyces ruber</name>
    <dbReference type="NCBI Taxonomy" id="83378"/>
    <lineage>
        <taxon>Bacteria</taxon>
        <taxon>Bacillati</taxon>
        <taxon>Actinomycetota</taxon>
        <taxon>Actinomycetes</taxon>
        <taxon>Kitasatosporales</taxon>
        <taxon>Streptomycetaceae</taxon>
        <taxon>Streptomyces</taxon>
    </lineage>
</organism>
<reference evidence="2" key="2">
    <citation type="submission" date="2020-09" db="EMBL/GenBank/DDBJ databases">
        <authorList>
            <person name="Sun Q."/>
            <person name="Ohkuma M."/>
        </authorList>
    </citation>
    <scope>NUCLEOTIDE SEQUENCE</scope>
    <source>
        <strain evidence="2">JCM 3131</strain>
    </source>
</reference>
<dbReference type="SUPFAM" id="SSF54909">
    <property type="entry name" value="Dimeric alpha+beta barrel"/>
    <property type="match status" value="1"/>
</dbReference>
<dbReference type="AlphaFoldDB" id="A0A918BQJ2"/>
<dbReference type="Proteomes" id="UP000620156">
    <property type="component" value="Unassembled WGS sequence"/>
</dbReference>
<dbReference type="InterPro" id="IPR013097">
    <property type="entry name" value="Dabb"/>
</dbReference>
<sequence>MICHVVLFKFHDGVRHDDPRFLEADRDVRVLPEAIPGILECGCGRDFADRDMAYDYAVIGTFENGSAVASYPHHPVHVRGVDQWRQFSTWVVTDFEL</sequence>
<dbReference type="SMART" id="SM00886">
    <property type="entry name" value="Dabb"/>
    <property type="match status" value="1"/>
</dbReference>
<gene>
    <name evidence="2" type="ORF">GCM10010145_58380</name>
</gene>
<reference evidence="2" key="1">
    <citation type="journal article" date="2014" name="Int. J. Syst. Evol. Microbiol.">
        <title>Complete genome sequence of Corynebacterium casei LMG S-19264T (=DSM 44701T), isolated from a smear-ripened cheese.</title>
        <authorList>
            <consortium name="US DOE Joint Genome Institute (JGI-PGF)"/>
            <person name="Walter F."/>
            <person name="Albersmeier A."/>
            <person name="Kalinowski J."/>
            <person name="Ruckert C."/>
        </authorList>
    </citation>
    <scope>NUCLEOTIDE SEQUENCE</scope>
    <source>
        <strain evidence="2">JCM 3131</strain>
    </source>
</reference>
<dbReference type="EMBL" id="BMQK01000018">
    <property type="protein sequence ID" value="GGQ80974.1"/>
    <property type="molecule type" value="Genomic_DNA"/>
</dbReference>
<dbReference type="RefSeq" id="WP_189219892.1">
    <property type="nucleotide sequence ID" value="NZ_BMQK01000018.1"/>
</dbReference>
<protein>
    <recommendedName>
        <fullName evidence="1">Stress-response A/B barrel domain-containing protein</fullName>
    </recommendedName>
</protein>
<feature type="domain" description="Stress-response A/B barrel" evidence="1">
    <location>
        <begin position="2"/>
        <end position="95"/>
    </location>
</feature>
<accession>A0A918BQJ2</accession>
<dbReference type="PROSITE" id="PS51502">
    <property type="entry name" value="S_R_A_B_BARREL"/>
    <property type="match status" value="1"/>
</dbReference>
<dbReference type="PANTHER" id="PTHR37832">
    <property type="entry name" value="BLL2683 PROTEIN"/>
    <property type="match status" value="1"/>
</dbReference>
<keyword evidence="3" id="KW-1185">Reference proteome</keyword>
<evidence type="ECO:0000313" key="3">
    <source>
        <dbReference type="Proteomes" id="UP000620156"/>
    </source>
</evidence>
<dbReference type="PANTHER" id="PTHR37832:SF1">
    <property type="entry name" value="STRESS-RESPONSE A_B BARREL DOMAIN-CONTAINING PROTEIN"/>
    <property type="match status" value="1"/>
</dbReference>
<comment type="caution">
    <text evidence="2">The sequence shown here is derived from an EMBL/GenBank/DDBJ whole genome shotgun (WGS) entry which is preliminary data.</text>
</comment>
<name>A0A918BQJ2_9ACTN</name>
<dbReference type="Pfam" id="PF07876">
    <property type="entry name" value="Dabb"/>
    <property type="match status" value="1"/>
</dbReference>
<dbReference type="Gene3D" id="3.30.70.100">
    <property type="match status" value="1"/>
</dbReference>
<evidence type="ECO:0000259" key="1">
    <source>
        <dbReference type="PROSITE" id="PS51502"/>
    </source>
</evidence>